<evidence type="ECO:0000256" key="1">
    <source>
        <dbReference type="SAM" id="Coils"/>
    </source>
</evidence>
<feature type="chain" id="PRO_5045209524" evidence="2">
    <location>
        <begin position="34"/>
        <end position="344"/>
    </location>
</feature>
<feature type="coiled-coil region" evidence="1">
    <location>
        <begin position="46"/>
        <end position="105"/>
    </location>
</feature>
<dbReference type="RefSeq" id="WP_279248459.1">
    <property type="nucleotide sequence ID" value="NZ_SHNO01000001.1"/>
</dbReference>
<accession>A0ABT3T395</accession>
<dbReference type="EMBL" id="SHNO01000001">
    <property type="protein sequence ID" value="MCX2976718.1"/>
    <property type="molecule type" value="Genomic_DNA"/>
</dbReference>
<protein>
    <submittedName>
        <fullName evidence="3">Uncharacterized protein</fullName>
    </submittedName>
</protein>
<evidence type="ECO:0000313" key="3">
    <source>
        <dbReference type="EMBL" id="MCX2976718.1"/>
    </source>
</evidence>
<proteinExistence type="predicted"/>
<feature type="signal peptide" evidence="2">
    <location>
        <begin position="1"/>
        <end position="33"/>
    </location>
</feature>
<organism evidence="3 4">
    <name type="scientific">Candidatus Marimicrobium litorale</name>
    <dbReference type="NCBI Taxonomy" id="2518991"/>
    <lineage>
        <taxon>Bacteria</taxon>
        <taxon>Pseudomonadati</taxon>
        <taxon>Pseudomonadota</taxon>
        <taxon>Gammaproteobacteria</taxon>
        <taxon>Cellvibrionales</taxon>
        <taxon>Halieaceae</taxon>
        <taxon>Marimicrobium</taxon>
    </lineage>
</organism>
<reference evidence="3" key="1">
    <citation type="submission" date="2019-02" db="EMBL/GenBank/DDBJ databases">
        <authorList>
            <person name="Li S.-H."/>
        </authorList>
    </citation>
    <scope>NUCLEOTIDE SEQUENCE</scope>
    <source>
        <strain evidence="3">IMCC11814</strain>
    </source>
</reference>
<comment type="caution">
    <text evidence="3">The sequence shown here is derived from an EMBL/GenBank/DDBJ whole genome shotgun (WGS) entry which is preliminary data.</text>
</comment>
<sequence length="344" mass="38129">MKNLAIKAYVSSPHLLGCLGLTCALLIAGPLAAQSAGADDDLSAILQQLTDEKELLTSELEQFHKTLALLQSSNTPVGDDSNPAVRSLTEEAAVLKERLITITEKEVSLLQRQLSTYRSESTVAVTEQVQRDRAMESKPLSIQKARYNEAQEANSVDRLQGLLGSYYTELEETSNIAPTDIEIEAREIAQREADALKRIPYSASKVRLTGAEASASLAEISQRLMDNRIPESRRDIAPIFAIRTHFFDTLIVSENRSLRPVGKNHYIARLRIQPGDTTLTVFSDEWTLRLPQHANARDFLITLHKPLGGKPELHVFAVDDLLTLEHAHLPAWLPDELDIPKNAG</sequence>
<evidence type="ECO:0000256" key="2">
    <source>
        <dbReference type="SAM" id="SignalP"/>
    </source>
</evidence>
<keyword evidence="1" id="KW-0175">Coiled coil</keyword>
<name>A0ABT3T395_9GAMM</name>
<keyword evidence="2" id="KW-0732">Signal</keyword>
<gene>
    <name evidence="3" type="ORF">EYC82_05065</name>
</gene>
<keyword evidence="4" id="KW-1185">Reference proteome</keyword>
<evidence type="ECO:0000313" key="4">
    <source>
        <dbReference type="Proteomes" id="UP001143304"/>
    </source>
</evidence>
<dbReference type="Proteomes" id="UP001143304">
    <property type="component" value="Unassembled WGS sequence"/>
</dbReference>